<feature type="domain" description="HD-GYP" evidence="2">
    <location>
        <begin position="134"/>
        <end position="329"/>
    </location>
</feature>
<dbReference type="Gene3D" id="1.10.3210.10">
    <property type="entry name" value="Hypothetical protein af1432"/>
    <property type="match status" value="1"/>
</dbReference>
<dbReference type="PROSITE" id="PS51832">
    <property type="entry name" value="HD_GYP"/>
    <property type="match status" value="1"/>
</dbReference>
<dbReference type="PANTHER" id="PTHR43155:SF2">
    <property type="entry name" value="CYCLIC DI-GMP PHOSPHODIESTERASE PA4108"/>
    <property type="match status" value="1"/>
</dbReference>
<dbReference type="PANTHER" id="PTHR43155">
    <property type="entry name" value="CYCLIC DI-GMP PHOSPHODIESTERASE PA4108-RELATED"/>
    <property type="match status" value="1"/>
</dbReference>
<dbReference type="STRING" id="757424.Hsero_3995"/>
<evidence type="ECO:0000259" key="2">
    <source>
        <dbReference type="PROSITE" id="PS51832"/>
    </source>
</evidence>
<dbReference type="eggNOG" id="COG2206">
    <property type="taxonomic scope" value="Bacteria"/>
</dbReference>
<feature type="compositionally biased region" description="Basic and acidic residues" evidence="1">
    <location>
        <begin position="388"/>
        <end position="403"/>
    </location>
</feature>
<evidence type="ECO:0000256" key="1">
    <source>
        <dbReference type="SAM" id="MobiDB-lite"/>
    </source>
</evidence>
<feature type="region of interest" description="Disordered" evidence="1">
    <location>
        <begin position="388"/>
        <end position="410"/>
    </location>
</feature>
<dbReference type="Pfam" id="PF11871">
    <property type="entry name" value="DUF3391"/>
    <property type="match status" value="1"/>
</dbReference>
<dbReference type="Proteomes" id="UP000000329">
    <property type="component" value="Chromosome"/>
</dbReference>
<dbReference type="InterPro" id="IPR021812">
    <property type="entry name" value="DUF3391"/>
</dbReference>
<dbReference type="AlphaFoldDB" id="D8ISQ0"/>
<dbReference type="GO" id="GO:0008081">
    <property type="term" value="F:phosphoric diester hydrolase activity"/>
    <property type="evidence" value="ECO:0007669"/>
    <property type="project" value="UniProtKB-ARBA"/>
</dbReference>
<organism evidence="3 4">
    <name type="scientific">Herbaspirillum seropedicae (strain SmR1)</name>
    <dbReference type="NCBI Taxonomy" id="757424"/>
    <lineage>
        <taxon>Bacteria</taxon>
        <taxon>Pseudomonadati</taxon>
        <taxon>Pseudomonadota</taxon>
        <taxon>Betaproteobacteria</taxon>
        <taxon>Burkholderiales</taxon>
        <taxon>Oxalobacteraceae</taxon>
        <taxon>Herbaspirillum</taxon>
    </lineage>
</organism>
<dbReference type="SUPFAM" id="SSF109604">
    <property type="entry name" value="HD-domain/PDEase-like"/>
    <property type="match status" value="1"/>
</dbReference>
<dbReference type="InterPro" id="IPR003607">
    <property type="entry name" value="HD/PDEase_dom"/>
</dbReference>
<name>D8ISQ0_HERSS</name>
<keyword evidence="4" id="KW-1185">Reference proteome</keyword>
<dbReference type="SMART" id="SM00471">
    <property type="entry name" value="HDc"/>
    <property type="match status" value="1"/>
</dbReference>
<dbReference type="GeneID" id="29393088"/>
<protein>
    <submittedName>
        <fullName evidence="3">HD-GYP domain protein</fullName>
    </submittedName>
</protein>
<evidence type="ECO:0000313" key="3">
    <source>
        <dbReference type="EMBL" id="ADJ65466.1"/>
    </source>
</evidence>
<proteinExistence type="predicted"/>
<dbReference type="OrthoDB" id="9764808at2"/>
<gene>
    <name evidence="3" type="ordered locus">Hsero_3995</name>
</gene>
<dbReference type="InterPro" id="IPR037522">
    <property type="entry name" value="HD_GYP_dom"/>
</dbReference>
<sequence length="410" mass="45145">MLKKIKVGDLVLGMYFCGFEASWLAHPFWKTRFLLSRESDLQQARASGIAYCWIDVSRGRDVAGAAPAKAEAAAAPASPDQSAATHAGADADRASAVALREHAREVTRQMFNAARMGKMVELPQCVALVEEIACSVLRDPNGLLSVLRLKLNDEYTYLHSVSVCALVIGLGRTLGLSEAACREAGLSGYLHDVGKAFIDDEILNKPGKLTAEEFALIKRHPELGYQYLIQTPDMPAYASDVCRHHHERLDGRGYPDALPAESITLYARMTAVCDVYDALTSERPYKHGWDPAEAISQMARWEGHFDRRLLLAFVKTLGIYPVGSLVRLESGVSGVVIRQNPADLTRPVLKVLHLQGPHETTIGGVLDLMAWPRTDTIIGRGDEEWTRLRQQDAAHAHRPRDGAADQQRSC</sequence>
<evidence type="ECO:0000313" key="4">
    <source>
        <dbReference type="Proteomes" id="UP000000329"/>
    </source>
</evidence>
<dbReference type="EMBL" id="CP002039">
    <property type="protein sequence ID" value="ADJ65466.1"/>
    <property type="molecule type" value="Genomic_DNA"/>
</dbReference>
<dbReference type="HOGENOM" id="CLU_000445_92_1_4"/>
<dbReference type="Pfam" id="PF13487">
    <property type="entry name" value="HD_5"/>
    <property type="match status" value="1"/>
</dbReference>
<dbReference type="RefSeq" id="WP_013235926.1">
    <property type="nucleotide sequence ID" value="NC_014323.1"/>
</dbReference>
<dbReference type="CDD" id="cd00077">
    <property type="entry name" value="HDc"/>
    <property type="match status" value="1"/>
</dbReference>
<reference evidence="3 4" key="1">
    <citation type="submission" date="2010-04" db="EMBL/GenBank/DDBJ databases">
        <title>The genome of Herbaspirillum seropedicae SmR1, an endophytic, nitrogen-fixing, plant-growth promoting beta-Proteobacteria.</title>
        <authorList>
            <person name="Pedrosa F.O."/>
            <person name="Monteiro R.A."/>
            <person name="Wassem R."/>
            <person name="Cruz L.M."/>
            <person name="Ayub R.A."/>
            <person name="Colauto N.B."/>
            <person name="Fernandez M.A."/>
            <person name="Fungaro M.H.P."/>
            <person name="Grisard E.C."/>
            <person name="Hungria M."/>
            <person name="Madeira H.M.F."/>
            <person name="Nodari R.O."/>
            <person name="Osaku C.A."/>
            <person name="Petzl-Erler M.L."/>
            <person name="Terenzi H."/>
            <person name="Vieira L.G.E."/>
            <person name="Almeida M.I.M."/>
            <person name="Alves L.R."/>
            <person name="Arantes O.M.N."/>
            <person name="Balsanelli E."/>
            <person name="Barcellos F.G."/>
            <person name="Baura V.A."/>
            <person name="Binde D.R."/>
            <person name="Campo R.J."/>
            <person name="Chubatsu L.S."/>
            <person name="Chueire L.M.O."/>
            <person name="Ciferri R.R."/>
            <person name="Correa L.C."/>
            <person name="da Conceicao Silva J.L."/>
            <person name="Dabul A.N.G."/>
            <person name="Dambros B.P."/>
            <person name="Faoro H."/>
            <person name="Favetti A."/>
            <person name="Friedermann G."/>
            <person name="Furlaneto M.C."/>
            <person name="Gasques L.S."/>
            <person name="Gimenes C.C.T."/>
            <person name="Gioppo N.M.R."/>
            <person name="Glienke-Blanco C."/>
            <person name="Godoy L.P."/>
            <person name="Guerra M.P."/>
            <person name="Karp S."/>
            <person name="Kava-Cordeiro V."/>
            <person name="Margarido V.P."/>
            <person name="Mathioni S.M."/>
            <person name="Menck-Soares M.A."/>
            <person name="Murace N.K."/>
            <person name="Nicolas M.F."/>
            <person name="Oliveira C.E.C."/>
            <person name="Pagnan N.A.B."/>
            <person name="Pamphile J.A."/>
            <person name="Patussi E.V."/>
            <person name="Pereira L.F.P."/>
            <person name="Pereira-Ferrari L."/>
            <person name="Pinto F.G.S."/>
            <person name="Precoma C."/>
            <person name="Prioli A.J."/>
            <person name="Prioli S.M.A.P."/>
            <person name="Raittz R.T."/>
            <person name="Ramos H.J.O."/>
            <person name="Ribeiro E.M.S.F."/>
            <person name="Rigo L.U."/>
            <person name="Rocha C.L.M.S.C."/>
            <person name="Rocha S.N."/>
            <person name="Santos K."/>
            <person name="Satori D."/>
            <person name="Silva A.G."/>
            <person name="Simao R.C.G."/>
            <person name="Soares M.A.M."/>
            <person name="Souza E.M."/>
            <person name="Steffens M.B.R."/>
            <person name="Steindel M."/>
            <person name="Tadra-Sfeir M.Z."/>
            <person name="Takahashi E.K."/>
            <person name="Torres R.A."/>
            <person name="Valle J.S."/>
            <person name="Vernal J.I."/>
            <person name="Vilas-Boas L.A."/>
            <person name="Watanabe M.A.E."/>
            <person name="Weiss V.A."/>
            <person name="Yates M.A."/>
            <person name="Souza E.M."/>
        </authorList>
    </citation>
    <scope>NUCLEOTIDE SEQUENCE [LARGE SCALE GENOMIC DNA]</scope>
    <source>
        <strain evidence="3 4">SmR1</strain>
    </source>
</reference>
<accession>D8ISQ0</accession>
<dbReference type="KEGG" id="hse:Hsero_3995"/>